<evidence type="ECO:0000256" key="1">
    <source>
        <dbReference type="SAM" id="Phobius"/>
    </source>
</evidence>
<keyword evidence="3" id="KW-1185">Reference proteome</keyword>
<dbReference type="EMBL" id="BMAT01000636">
    <property type="protein sequence ID" value="GFR69865.1"/>
    <property type="molecule type" value="Genomic_DNA"/>
</dbReference>
<proteinExistence type="predicted"/>
<feature type="transmembrane region" description="Helical" evidence="1">
    <location>
        <begin position="12"/>
        <end position="40"/>
    </location>
</feature>
<reference evidence="2 3" key="1">
    <citation type="journal article" date="2021" name="Elife">
        <title>Chloroplast acquisition without the gene transfer in kleptoplastic sea slugs, Plakobranchus ocellatus.</title>
        <authorList>
            <person name="Maeda T."/>
            <person name="Takahashi S."/>
            <person name="Yoshida T."/>
            <person name="Shimamura S."/>
            <person name="Takaki Y."/>
            <person name="Nagai Y."/>
            <person name="Toyoda A."/>
            <person name="Suzuki Y."/>
            <person name="Arimoto A."/>
            <person name="Ishii H."/>
            <person name="Satoh N."/>
            <person name="Nishiyama T."/>
            <person name="Hasebe M."/>
            <person name="Maruyama T."/>
            <person name="Minagawa J."/>
            <person name="Obokata J."/>
            <person name="Shigenobu S."/>
        </authorList>
    </citation>
    <scope>NUCLEOTIDE SEQUENCE [LARGE SCALE GENOMIC DNA]</scope>
</reference>
<protein>
    <submittedName>
        <fullName evidence="2">Uncharacterized protein</fullName>
    </submittedName>
</protein>
<evidence type="ECO:0000313" key="2">
    <source>
        <dbReference type="EMBL" id="GFR69865.1"/>
    </source>
</evidence>
<keyword evidence="1" id="KW-1133">Transmembrane helix</keyword>
<dbReference type="Proteomes" id="UP000762676">
    <property type="component" value="Unassembled WGS sequence"/>
</dbReference>
<sequence length="122" mass="13978">MFAVKNLAAFNFFIIIIIIIITVVVAAAAVVAVVVIVVVIMDNRPIPKKLIKTVRYRSAQEDEIIRGEIQDDRWPKGDRQPIVCCKTHASYGYYYVIRYRRLCARSLVLDGRGFNLINRYST</sequence>
<evidence type="ECO:0000313" key="3">
    <source>
        <dbReference type="Proteomes" id="UP000762676"/>
    </source>
</evidence>
<gene>
    <name evidence="2" type="ORF">ElyMa_000311300</name>
</gene>
<name>A0AAV4FAP7_9GAST</name>
<keyword evidence="1" id="KW-0812">Transmembrane</keyword>
<accession>A0AAV4FAP7</accession>
<dbReference type="AlphaFoldDB" id="A0AAV4FAP7"/>
<keyword evidence="1" id="KW-0472">Membrane</keyword>
<organism evidence="2 3">
    <name type="scientific">Elysia marginata</name>
    <dbReference type="NCBI Taxonomy" id="1093978"/>
    <lineage>
        <taxon>Eukaryota</taxon>
        <taxon>Metazoa</taxon>
        <taxon>Spiralia</taxon>
        <taxon>Lophotrochozoa</taxon>
        <taxon>Mollusca</taxon>
        <taxon>Gastropoda</taxon>
        <taxon>Heterobranchia</taxon>
        <taxon>Euthyneura</taxon>
        <taxon>Panpulmonata</taxon>
        <taxon>Sacoglossa</taxon>
        <taxon>Placobranchoidea</taxon>
        <taxon>Plakobranchidae</taxon>
        <taxon>Elysia</taxon>
    </lineage>
</organism>
<comment type="caution">
    <text evidence="2">The sequence shown here is derived from an EMBL/GenBank/DDBJ whole genome shotgun (WGS) entry which is preliminary data.</text>
</comment>